<dbReference type="RefSeq" id="WP_196835435.1">
    <property type="nucleotide sequence ID" value="NZ_JADOTZ010000001.1"/>
</dbReference>
<dbReference type="EMBL" id="JADOTZ010000001">
    <property type="protein sequence ID" value="MBG6084079.1"/>
    <property type="molecule type" value="Genomic_DNA"/>
</dbReference>
<gene>
    <name evidence="1" type="ORF">IW252_000846</name>
</gene>
<evidence type="ECO:0000313" key="2">
    <source>
        <dbReference type="Proteomes" id="UP000625033"/>
    </source>
</evidence>
<organism evidence="1 2">
    <name type="scientific">Zhihengliuella flava</name>
    <dbReference type="NCBI Taxonomy" id="1285193"/>
    <lineage>
        <taxon>Bacteria</taxon>
        <taxon>Bacillati</taxon>
        <taxon>Actinomycetota</taxon>
        <taxon>Actinomycetes</taxon>
        <taxon>Micrococcales</taxon>
        <taxon>Micrococcaceae</taxon>
        <taxon>Zhihengliuella</taxon>
    </lineage>
</organism>
<dbReference type="AlphaFoldDB" id="A0A931GL31"/>
<reference evidence="1" key="1">
    <citation type="submission" date="2020-11" db="EMBL/GenBank/DDBJ databases">
        <title>Sequencing the genomes of 1000 actinobacteria strains.</title>
        <authorList>
            <person name="Klenk H.-P."/>
        </authorList>
    </citation>
    <scope>NUCLEOTIDE SEQUENCE</scope>
    <source>
        <strain evidence="1">DSM 26152</strain>
    </source>
</reference>
<keyword evidence="2" id="KW-1185">Reference proteome</keyword>
<sequence length="405" mass="45052">MHRAPLTLAGNSHLVHFQRAIDMGATPAPRRPLQFHARLALSLLHPFFEDDAVTRPGQECLLMVPGFRIGNRVLTDPAHPEAHASVDAALITPEHDAQMLERYLNRLDDLRRRNPAIRFLFWSLVAGEYRARSEGRYLQPDGTYRHPTWNLAEIEREFPEHTISLAPLLDSDVLPALLKDSGGHPTELAAALFHRFIEDPERPTDQALAEVRRTATVPCLSFWEPTVLTGDSAWLATLADYAERGIIRLNQHVRIIADSARITARDGVVLYITDLDGTALRAGQGDHGSDAARLPEEALAPIRRLAALGLRPRVFTWANKANEFTNPPVTWAPDHPGSPMALDEQLAARLPEADVLRDAHWAPHSVSLRDVDIEQLSGRPKPTVDGLSQVVRLLGGGRTLQWLDE</sequence>
<evidence type="ECO:0000313" key="1">
    <source>
        <dbReference type="EMBL" id="MBG6084079.1"/>
    </source>
</evidence>
<comment type="caution">
    <text evidence="1">The sequence shown here is derived from an EMBL/GenBank/DDBJ whole genome shotgun (WGS) entry which is preliminary data.</text>
</comment>
<proteinExistence type="predicted"/>
<dbReference type="Proteomes" id="UP000625033">
    <property type="component" value="Unassembled WGS sequence"/>
</dbReference>
<accession>A0A931GL31</accession>
<name>A0A931GL31_9MICC</name>
<protein>
    <submittedName>
        <fullName evidence="1">Uncharacterized protein</fullName>
    </submittedName>
</protein>